<evidence type="ECO:0000313" key="13">
    <source>
        <dbReference type="EMBL" id="AEJ61459.1"/>
    </source>
</evidence>
<proteinExistence type="predicted"/>
<dbReference type="InterPro" id="IPR035965">
    <property type="entry name" value="PAS-like_dom_sf"/>
</dbReference>
<dbReference type="InterPro" id="IPR004358">
    <property type="entry name" value="Sig_transdc_His_kin-like_C"/>
</dbReference>
<dbReference type="InterPro" id="IPR013767">
    <property type="entry name" value="PAS_fold"/>
</dbReference>
<dbReference type="PROSITE" id="PS50109">
    <property type="entry name" value="HIS_KIN"/>
    <property type="match status" value="1"/>
</dbReference>
<keyword evidence="3 9" id="KW-0597">Phosphoprotein</keyword>
<evidence type="ECO:0000259" key="12">
    <source>
        <dbReference type="PROSITE" id="PS50112"/>
    </source>
</evidence>
<dbReference type="CDD" id="cd00130">
    <property type="entry name" value="PAS"/>
    <property type="match status" value="1"/>
</dbReference>
<protein>
    <recommendedName>
        <fullName evidence="2">histidine kinase</fullName>
        <ecNumber evidence="2">2.7.13.3</ecNumber>
    </recommendedName>
</protein>
<dbReference type="RefSeq" id="WP_014624804.1">
    <property type="nucleotide sequence ID" value="NC_017583.1"/>
</dbReference>
<dbReference type="CDD" id="cd17534">
    <property type="entry name" value="REC_DC-like"/>
    <property type="match status" value="1"/>
</dbReference>
<keyword evidence="14" id="KW-1185">Reference proteome</keyword>
<dbReference type="InterPro" id="IPR000014">
    <property type="entry name" value="PAS"/>
</dbReference>
<dbReference type="PROSITE" id="PS50110">
    <property type="entry name" value="RESPONSE_REGULATORY"/>
    <property type="match status" value="2"/>
</dbReference>
<evidence type="ECO:0000256" key="8">
    <source>
        <dbReference type="ARBA" id="ARBA00023012"/>
    </source>
</evidence>
<dbReference type="EMBL" id="CP002903">
    <property type="protein sequence ID" value="AEJ61459.1"/>
    <property type="molecule type" value="Genomic_DNA"/>
</dbReference>
<feature type="modified residue" description="4-aspartylphosphate" evidence="9">
    <location>
        <position position="565"/>
    </location>
</feature>
<dbReference type="InterPro" id="IPR005467">
    <property type="entry name" value="His_kinase_dom"/>
</dbReference>
<dbReference type="InterPro" id="IPR036097">
    <property type="entry name" value="HisK_dim/P_sf"/>
</dbReference>
<keyword evidence="5" id="KW-0547">Nucleotide-binding</keyword>
<evidence type="ECO:0000256" key="2">
    <source>
        <dbReference type="ARBA" id="ARBA00012438"/>
    </source>
</evidence>
<feature type="domain" description="Response regulatory" evidence="11">
    <location>
        <begin position="13"/>
        <end position="128"/>
    </location>
</feature>
<keyword evidence="7" id="KW-0067">ATP-binding</keyword>
<dbReference type="CDD" id="cd00082">
    <property type="entry name" value="HisKA"/>
    <property type="match status" value="1"/>
</dbReference>
<dbReference type="PANTHER" id="PTHR43065:SF42">
    <property type="entry name" value="TWO-COMPONENT SENSOR PPRA"/>
    <property type="match status" value="1"/>
</dbReference>
<dbReference type="InterPro" id="IPR011006">
    <property type="entry name" value="CheY-like_superfamily"/>
</dbReference>
<dbReference type="PRINTS" id="PR00344">
    <property type="entry name" value="BCTRLSENSOR"/>
</dbReference>
<dbReference type="SMART" id="SM00448">
    <property type="entry name" value="REC"/>
    <property type="match status" value="2"/>
</dbReference>
<dbReference type="AlphaFoldDB" id="G0GEQ3"/>
<evidence type="ECO:0000259" key="11">
    <source>
        <dbReference type="PROSITE" id="PS50110"/>
    </source>
</evidence>
<dbReference type="InterPro" id="IPR003661">
    <property type="entry name" value="HisK_dim/P_dom"/>
</dbReference>
<dbReference type="PROSITE" id="PS50112">
    <property type="entry name" value="PAS"/>
    <property type="match status" value="1"/>
</dbReference>
<dbReference type="SMART" id="SM00388">
    <property type="entry name" value="HisKA"/>
    <property type="match status" value="1"/>
</dbReference>
<dbReference type="Pfam" id="PF00512">
    <property type="entry name" value="HisKA"/>
    <property type="match status" value="1"/>
</dbReference>
<sequence length="632" mass="71567">MVLKKEESVGVFTVLVLEDEPVVALDIKLHLEHMGYNVPAVFSSAEAFLSHWQEYDPDLILIDVQLEGAIDGISAARRLKEQSDLPFIFVTAYADEHTIERAKEVEPFAYILKPFDERELKGAIELALYRHRVASELKEREKLFSTTLQSLREGVVITDAEGRVRFVNRAGEALLGRSESEVSGRKFEEVVRLSPYEEEGERREGMFVLGDRLVEYSETDLVWDVPRESFGKVHVFHDFTHWMETERKLRERERQLLQSQKMEAVGRLAGGVAHDFNNLLTVLMGYSKLILQGLPADSPLRSDVQEIQRATLRSSHLIRQLLLFSRHQVAQPEVVDLNELLREMERLLRRVLREDITLTLSCLAASPRVYVDPAQFEQVVVNLAVNARDAMPNGGMLTIQTRNEILREERKGALISVPPGEYVVLDVSDTGSGIPPAILPRIFEPFFTTREDEGTGLGLSTVYAVITGAGGFVDVSSTPGRGTTFSLYLPLTDRQAQEPEEVREEPHPAGGSETILVVEDDDHVRDFIHRSLQRRGYRMLVVGNPGEALLLSEEYKGPIHLVITDLILPYIDGKRLVERLRKARPETKVLFISGYPPSMIGERFSLSPEEPLLQKPFDLDTLLRKVREVLEF</sequence>
<dbReference type="Gene3D" id="3.40.50.2300">
    <property type="match status" value="2"/>
</dbReference>
<evidence type="ECO:0000256" key="1">
    <source>
        <dbReference type="ARBA" id="ARBA00000085"/>
    </source>
</evidence>
<dbReference type="EC" id="2.7.13.3" evidence="2"/>
<dbReference type="Gene3D" id="1.10.287.130">
    <property type="match status" value="1"/>
</dbReference>
<dbReference type="SUPFAM" id="SSF55874">
    <property type="entry name" value="ATPase domain of HSP90 chaperone/DNA topoisomerase II/histidine kinase"/>
    <property type="match status" value="1"/>
</dbReference>
<dbReference type="Gene3D" id="3.30.450.20">
    <property type="entry name" value="PAS domain"/>
    <property type="match status" value="1"/>
</dbReference>
<keyword evidence="8" id="KW-0902">Two-component regulatory system</keyword>
<dbReference type="GO" id="GO:0000155">
    <property type="term" value="F:phosphorelay sensor kinase activity"/>
    <property type="evidence" value="ECO:0007669"/>
    <property type="project" value="InterPro"/>
</dbReference>
<feature type="domain" description="Histidine kinase" evidence="10">
    <location>
        <begin position="271"/>
        <end position="493"/>
    </location>
</feature>
<keyword evidence="6 13" id="KW-0418">Kinase</keyword>
<dbReference type="Pfam" id="PF02518">
    <property type="entry name" value="HATPase_c"/>
    <property type="match status" value="1"/>
</dbReference>
<comment type="catalytic activity">
    <reaction evidence="1">
        <text>ATP + protein L-histidine = ADP + protein N-phospho-L-histidine.</text>
        <dbReference type="EC" id="2.7.13.3"/>
    </reaction>
</comment>
<organism evidence="13 14">
    <name type="scientific">Winmispira thermophila (strain ATCC 700085 / DSM 6578 / Z-1203)</name>
    <name type="common">Spirochaeta thermophila</name>
    <dbReference type="NCBI Taxonomy" id="869211"/>
    <lineage>
        <taxon>Bacteria</taxon>
        <taxon>Pseudomonadati</taxon>
        <taxon>Spirochaetota</taxon>
        <taxon>Spirochaetia</taxon>
        <taxon>Winmispirales</taxon>
        <taxon>Winmispiraceae</taxon>
        <taxon>Winmispira</taxon>
    </lineage>
</organism>
<evidence type="ECO:0000256" key="9">
    <source>
        <dbReference type="PROSITE-ProRule" id="PRU00169"/>
    </source>
</evidence>
<evidence type="ECO:0000256" key="7">
    <source>
        <dbReference type="ARBA" id="ARBA00022840"/>
    </source>
</evidence>
<evidence type="ECO:0000256" key="4">
    <source>
        <dbReference type="ARBA" id="ARBA00022679"/>
    </source>
</evidence>
<dbReference type="Proteomes" id="UP000007254">
    <property type="component" value="Chromosome"/>
</dbReference>
<dbReference type="OrthoDB" id="6192248at2"/>
<name>G0GEQ3_WINT7</name>
<accession>G0GEQ3</accession>
<dbReference type="Pfam" id="PF00989">
    <property type="entry name" value="PAS"/>
    <property type="match status" value="1"/>
</dbReference>
<dbReference type="GO" id="GO:0005524">
    <property type="term" value="F:ATP binding"/>
    <property type="evidence" value="ECO:0007669"/>
    <property type="project" value="UniProtKB-KW"/>
</dbReference>
<dbReference type="Gene3D" id="3.30.565.10">
    <property type="entry name" value="Histidine kinase-like ATPase, C-terminal domain"/>
    <property type="match status" value="1"/>
</dbReference>
<evidence type="ECO:0000259" key="10">
    <source>
        <dbReference type="PROSITE" id="PS50109"/>
    </source>
</evidence>
<dbReference type="SMART" id="SM00091">
    <property type="entry name" value="PAS"/>
    <property type="match status" value="1"/>
</dbReference>
<dbReference type="InterPro" id="IPR036890">
    <property type="entry name" value="HATPase_C_sf"/>
</dbReference>
<keyword evidence="4" id="KW-0808">Transferase</keyword>
<gene>
    <name evidence="13" type="ordered locus">Spith_1189</name>
</gene>
<dbReference type="GO" id="GO:0006355">
    <property type="term" value="P:regulation of DNA-templated transcription"/>
    <property type="evidence" value="ECO:0007669"/>
    <property type="project" value="InterPro"/>
</dbReference>
<feature type="domain" description="PAS" evidence="12">
    <location>
        <begin position="140"/>
        <end position="185"/>
    </location>
</feature>
<dbReference type="InterPro" id="IPR001789">
    <property type="entry name" value="Sig_transdc_resp-reg_receiver"/>
</dbReference>
<dbReference type="KEGG" id="stq:Spith_1189"/>
<evidence type="ECO:0000313" key="14">
    <source>
        <dbReference type="Proteomes" id="UP000007254"/>
    </source>
</evidence>
<dbReference type="SMART" id="SM00387">
    <property type="entry name" value="HATPase_c"/>
    <property type="match status" value="1"/>
</dbReference>
<evidence type="ECO:0000256" key="5">
    <source>
        <dbReference type="ARBA" id="ARBA00022741"/>
    </source>
</evidence>
<dbReference type="HOGENOM" id="CLU_000445_114_51_12"/>
<dbReference type="Pfam" id="PF00072">
    <property type="entry name" value="Response_reg"/>
    <property type="match status" value="2"/>
</dbReference>
<reference evidence="13 14" key="1">
    <citation type="submission" date="2011-06" db="EMBL/GenBank/DDBJ databases">
        <title>The complete genome of Spirochaeta thermophila DSM 6578.</title>
        <authorList>
            <consortium name="US DOE Joint Genome Institute (JGI-PGF)"/>
            <person name="Lucas S."/>
            <person name="Lapidus A."/>
            <person name="Bruce D."/>
            <person name="Goodwin L."/>
            <person name="Pitluck S."/>
            <person name="Peters L."/>
            <person name="Kyrpides N."/>
            <person name="Mavromatis K."/>
            <person name="Ivanova N."/>
            <person name="Mikailova N."/>
            <person name="Pagani I."/>
            <person name="Chertkov O."/>
            <person name="Detter J.C."/>
            <person name="Tapia R."/>
            <person name="Han C."/>
            <person name="Land M."/>
            <person name="Hauser L."/>
            <person name="Markowitz V."/>
            <person name="Cheng J.-F."/>
            <person name="Hugenholtz P."/>
            <person name="Woyke T."/>
            <person name="Wu D."/>
            <person name="Spring S."/>
            <person name="Merkhoffer B."/>
            <person name="Schneider S."/>
            <person name="Klenk H.-P."/>
            <person name="Eisen J.A."/>
        </authorList>
    </citation>
    <scope>NUCLEOTIDE SEQUENCE [LARGE SCALE GENOMIC DNA]</scope>
    <source>
        <strain evidence="14">ATCC 700085 / DSM 6578 / Z-1203</strain>
    </source>
</reference>
<dbReference type="SUPFAM" id="SSF55785">
    <property type="entry name" value="PYP-like sensor domain (PAS domain)"/>
    <property type="match status" value="1"/>
</dbReference>
<dbReference type="InterPro" id="IPR003594">
    <property type="entry name" value="HATPase_dom"/>
</dbReference>
<evidence type="ECO:0000256" key="6">
    <source>
        <dbReference type="ARBA" id="ARBA00022777"/>
    </source>
</evidence>
<feature type="domain" description="Response regulatory" evidence="11">
    <location>
        <begin position="514"/>
        <end position="630"/>
    </location>
</feature>
<dbReference type="SUPFAM" id="SSF52172">
    <property type="entry name" value="CheY-like"/>
    <property type="match status" value="2"/>
</dbReference>
<dbReference type="STRING" id="869211.Spith_1189"/>
<evidence type="ECO:0000256" key="3">
    <source>
        <dbReference type="ARBA" id="ARBA00022553"/>
    </source>
</evidence>
<dbReference type="SUPFAM" id="SSF47384">
    <property type="entry name" value="Homodimeric domain of signal transducing histidine kinase"/>
    <property type="match status" value="1"/>
</dbReference>
<dbReference type="PANTHER" id="PTHR43065">
    <property type="entry name" value="SENSOR HISTIDINE KINASE"/>
    <property type="match status" value="1"/>
</dbReference>
<feature type="modified residue" description="4-aspartylphosphate" evidence="9">
    <location>
        <position position="63"/>
    </location>
</feature>
<dbReference type="NCBIfam" id="TIGR00229">
    <property type="entry name" value="sensory_box"/>
    <property type="match status" value="1"/>
</dbReference>